<keyword evidence="9 12" id="KW-0675">Receptor</keyword>
<dbReference type="Proteomes" id="UP000694892">
    <property type="component" value="Chromosome 7L"/>
</dbReference>
<evidence type="ECO:0000256" key="7">
    <source>
        <dbReference type="ARBA" id="ARBA00023040"/>
    </source>
</evidence>
<feature type="transmembrane region" description="Helical" evidence="13">
    <location>
        <begin position="229"/>
        <end position="254"/>
    </location>
</feature>
<dbReference type="PANTHER" id="PTHR11394:SF47">
    <property type="entry name" value="TASTE RECEPTOR TYPE 2 MEMBER 40"/>
    <property type="match status" value="1"/>
</dbReference>
<comment type="subcellular location">
    <subcellularLocation>
        <location evidence="1 12">Membrane</location>
        <topology evidence="1 12">Multi-pass membrane protein</topology>
    </subcellularLocation>
</comment>
<evidence type="ECO:0000256" key="5">
    <source>
        <dbReference type="ARBA" id="ARBA00022692"/>
    </source>
</evidence>
<evidence type="ECO:0000256" key="12">
    <source>
        <dbReference type="RuleBase" id="RU004424"/>
    </source>
</evidence>
<keyword evidence="4 12" id="KW-0716">Sensory transduction</keyword>
<proteinExistence type="inferred from homology"/>
<dbReference type="GO" id="GO:0016020">
    <property type="term" value="C:membrane"/>
    <property type="evidence" value="ECO:0007669"/>
    <property type="project" value="UniProtKB-SubCell"/>
</dbReference>
<evidence type="ECO:0000256" key="6">
    <source>
        <dbReference type="ARBA" id="ARBA00022989"/>
    </source>
</evidence>
<dbReference type="Pfam" id="PF05296">
    <property type="entry name" value="TAS2R"/>
    <property type="match status" value="1"/>
</dbReference>
<dbReference type="SUPFAM" id="SSF81321">
    <property type="entry name" value="Family A G protein-coupled receptor-like"/>
    <property type="match status" value="1"/>
</dbReference>
<feature type="transmembrane region" description="Helical" evidence="13">
    <location>
        <begin position="260"/>
        <end position="281"/>
    </location>
</feature>
<keyword evidence="10 12" id="KW-0807">Transducer</keyword>
<gene>
    <name evidence="14" type="ORF">XELAEV_18034500mg</name>
</gene>
<reference evidence="15" key="1">
    <citation type="journal article" date="2016" name="Nature">
        <title>Genome evolution in the allotetraploid frog Xenopus laevis.</title>
        <authorList>
            <person name="Session A.M."/>
            <person name="Uno Y."/>
            <person name="Kwon T."/>
            <person name="Chapman J.A."/>
            <person name="Toyoda A."/>
            <person name="Takahashi S."/>
            <person name="Fukui A."/>
            <person name="Hikosaka A."/>
            <person name="Suzuki A."/>
            <person name="Kondo M."/>
            <person name="van Heeringen S.J."/>
            <person name="Quigley I."/>
            <person name="Heinz S."/>
            <person name="Ogino H."/>
            <person name="Ochi H."/>
            <person name="Hellsten U."/>
            <person name="Lyons J.B."/>
            <person name="Simakov O."/>
            <person name="Putnam N."/>
            <person name="Stites J."/>
            <person name="Kuroki Y."/>
            <person name="Tanaka T."/>
            <person name="Michiue T."/>
            <person name="Watanabe M."/>
            <person name="Bogdanovic O."/>
            <person name="Lister R."/>
            <person name="Georgiou G."/>
            <person name="Paranjpe S.S."/>
            <person name="van Kruijsbergen I."/>
            <person name="Shu S."/>
            <person name="Carlson J."/>
            <person name="Kinoshita T."/>
            <person name="Ohta Y."/>
            <person name="Mawaribuchi S."/>
            <person name="Jenkins J."/>
            <person name="Grimwood J."/>
            <person name="Schmutz J."/>
            <person name="Mitros T."/>
            <person name="Mozaffari S.V."/>
            <person name="Suzuki Y."/>
            <person name="Haramoto Y."/>
            <person name="Yamamoto T.S."/>
            <person name="Takagi C."/>
            <person name="Heald R."/>
            <person name="Miller K."/>
            <person name="Haudenschild C."/>
            <person name="Kitzman J."/>
            <person name="Nakayama T."/>
            <person name="Izutsu Y."/>
            <person name="Robert J."/>
            <person name="Fortriede J."/>
            <person name="Burns K."/>
            <person name="Lotay V."/>
            <person name="Karimi K."/>
            <person name="Yasuoka Y."/>
            <person name="Dichmann D.S."/>
            <person name="Flajnik M.F."/>
            <person name="Houston D.W."/>
            <person name="Shendure J."/>
            <person name="DuPasquier L."/>
            <person name="Vize P.D."/>
            <person name="Zorn A.M."/>
            <person name="Ito M."/>
            <person name="Marcotte E.M."/>
            <person name="Wallingford J.B."/>
            <person name="Ito Y."/>
            <person name="Asashima M."/>
            <person name="Ueno N."/>
            <person name="Matsuda Y."/>
            <person name="Veenstra G.J."/>
            <person name="Fujiyama A."/>
            <person name="Harland R.M."/>
            <person name="Taira M."/>
            <person name="Rokhsar D.S."/>
        </authorList>
    </citation>
    <scope>NUCLEOTIDE SEQUENCE [LARGE SCALE GENOMIC DNA]</scope>
    <source>
        <strain evidence="15">J</strain>
    </source>
</reference>
<dbReference type="AlphaFoldDB" id="A0A974HB61"/>
<evidence type="ECO:0000256" key="2">
    <source>
        <dbReference type="ARBA" id="ARBA00007376"/>
    </source>
</evidence>
<dbReference type="InterPro" id="IPR007960">
    <property type="entry name" value="TAS2R"/>
</dbReference>
<evidence type="ECO:0000256" key="10">
    <source>
        <dbReference type="ARBA" id="ARBA00023224"/>
    </source>
</evidence>
<accession>A0A974HB61</accession>
<evidence type="ECO:0000256" key="4">
    <source>
        <dbReference type="ARBA" id="ARBA00022606"/>
    </source>
</evidence>
<dbReference type="Gene3D" id="1.20.1070.10">
    <property type="entry name" value="Rhodopsin 7-helix transmembrane proteins"/>
    <property type="match status" value="1"/>
</dbReference>
<keyword evidence="3 12" id="KW-0919">Taste</keyword>
<evidence type="ECO:0000256" key="3">
    <source>
        <dbReference type="ARBA" id="ARBA00022480"/>
    </source>
</evidence>
<keyword evidence="7 12" id="KW-0297">G-protein coupled receptor</keyword>
<feature type="transmembrane region" description="Helical" evidence="13">
    <location>
        <begin position="83"/>
        <end position="108"/>
    </location>
</feature>
<evidence type="ECO:0000313" key="15">
    <source>
        <dbReference type="Proteomes" id="UP000694892"/>
    </source>
</evidence>
<comment type="similarity">
    <text evidence="2 11">Belongs to the G-protein coupled receptor T2R family.</text>
</comment>
<protein>
    <recommendedName>
        <fullName evidence="12">Taste receptor type 2</fullName>
    </recommendedName>
</protein>
<keyword evidence="5 12" id="KW-0812">Transmembrane</keyword>
<evidence type="ECO:0000256" key="9">
    <source>
        <dbReference type="ARBA" id="ARBA00023170"/>
    </source>
</evidence>
<dbReference type="PANTHER" id="PTHR11394">
    <property type="entry name" value="TASTE RECEPTOR TYPE 2"/>
    <property type="match status" value="1"/>
</dbReference>
<feature type="transmembrane region" description="Helical" evidence="13">
    <location>
        <begin position="12"/>
        <end position="34"/>
    </location>
</feature>
<evidence type="ECO:0000256" key="11">
    <source>
        <dbReference type="RuleBase" id="RU004423"/>
    </source>
</evidence>
<evidence type="ECO:0000256" key="8">
    <source>
        <dbReference type="ARBA" id="ARBA00023136"/>
    </source>
</evidence>
<evidence type="ECO:0000256" key="1">
    <source>
        <dbReference type="ARBA" id="ARBA00004141"/>
    </source>
</evidence>
<dbReference type="EMBL" id="CM004478">
    <property type="protein sequence ID" value="OCT71524.1"/>
    <property type="molecule type" value="Genomic_DNA"/>
</dbReference>
<keyword evidence="8 12" id="KW-0472">Membrane</keyword>
<feature type="transmembrane region" description="Helical" evidence="13">
    <location>
        <begin position="182"/>
        <end position="208"/>
    </location>
</feature>
<sequence>MLTDTGEKILFASAFAFLGLLGNGYIVIVILKPVASTKTLSPRNKLILSLSSINIGLQLDLAANDLFSSLWPDLYNEEIVMKIFYLVAMLLASSSLWISTWLSLYCTVKITSSQHAFVTRMQSLMPKVMSWLVFGSVFLSAAESALGIEDIYLEQSNKTYTSDGRNMTITLYKFQSKCSRSLWIHAAISSIAFCLFFLSSLSILGLLWRHMRKMANASGNTKMSKLFNAARMVTSLLLACVGFFVCQLLLVAQLVHKGTLEFTMCMIGISMYPSATALILISGNQDLKQILAKLFF</sequence>
<keyword evidence="6 13" id="KW-1133">Transmembrane helix</keyword>
<organism evidence="14 15">
    <name type="scientific">Xenopus laevis</name>
    <name type="common">African clawed frog</name>
    <dbReference type="NCBI Taxonomy" id="8355"/>
    <lineage>
        <taxon>Eukaryota</taxon>
        <taxon>Metazoa</taxon>
        <taxon>Chordata</taxon>
        <taxon>Craniata</taxon>
        <taxon>Vertebrata</taxon>
        <taxon>Euteleostomi</taxon>
        <taxon>Amphibia</taxon>
        <taxon>Batrachia</taxon>
        <taxon>Anura</taxon>
        <taxon>Pipoidea</taxon>
        <taxon>Pipidae</taxon>
        <taxon>Xenopodinae</taxon>
        <taxon>Xenopus</taxon>
        <taxon>Xenopus</taxon>
    </lineage>
</organism>
<dbReference type="GO" id="GO:0033038">
    <property type="term" value="F:bitter taste receptor activity"/>
    <property type="evidence" value="ECO:0007669"/>
    <property type="project" value="InterPro"/>
</dbReference>
<dbReference type="GO" id="GO:0004930">
    <property type="term" value="F:G protein-coupled receptor activity"/>
    <property type="evidence" value="ECO:0007669"/>
    <property type="project" value="UniProtKB-KW"/>
</dbReference>
<feature type="transmembrane region" description="Helical" evidence="13">
    <location>
        <begin position="128"/>
        <end position="148"/>
    </location>
</feature>
<evidence type="ECO:0000313" key="14">
    <source>
        <dbReference type="EMBL" id="OCT71524.1"/>
    </source>
</evidence>
<evidence type="ECO:0000256" key="13">
    <source>
        <dbReference type="SAM" id="Phobius"/>
    </source>
</evidence>
<name>A0A974HB61_XENLA</name>